<organism evidence="10 11">
    <name type="scientific">Pseudocercospora fuligena</name>
    <dbReference type="NCBI Taxonomy" id="685502"/>
    <lineage>
        <taxon>Eukaryota</taxon>
        <taxon>Fungi</taxon>
        <taxon>Dikarya</taxon>
        <taxon>Ascomycota</taxon>
        <taxon>Pezizomycotina</taxon>
        <taxon>Dothideomycetes</taxon>
        <taxon>Dothideomycetidae</taxon>
        <taxon>Mycosphaerellales</taxon>
        <taxon>Mycosphaerellaceae</taxon>
        <taxon>Pseudocercospora</taxon>
    </lineage>
</organism>
<dbReference type="PANTHER" id="PTHR46206:SF2">
    <property type="entry name" value="CYTOCHROME P450 MONOOXYGENASE AUSG-RELATED"/>
    <property type="match status" value="1"/>
</dbReference>
<keyword evidence="9" id="KW-0472">Membrane</keyword>
<dbReference type="InterPro" id="IPR036396">
    <property type="entry name" value="Cyt_P450_sf"/>
</dbReference>
<evidence type="ECO:0000256" key="5">
    <source>
        <dbReference type="ARBA" id="ARBA00023002"/>
    </source>
</evidence>
<proteinExistence type="inferred from homology"/>
<keyword evidence="5" id="KW-0560">Oxidoreductase</keyword>
<dbReference type="PANTHER" id="PTHR46206">
    <property type="entry name" value="CYTOCHROME P450"/>
    <property type="match status" value="1"/>
</dbReference>
<keyword evidence="6 8" id="KW-0408">Iron</keyword>
<dbReference type="EMBL" id="JABCIY010000151">
    <property type="protein sequence ID" value="KAF7192020.1"/>
    <property type="molecule type" value="Genomic_DNA"/>
</dbReference>
<protein>
    <submittedName>
        <fullName evidence="10">Cytochrome P450 monooxygenase</fullName>
    </submittedName>
</protein>
<feature type="transmembrane region" description="Helical" evidence="9">
    <location>
        <begin position="72"/>
        <end position="92"/>
    </location>
</feature>
<evidence type="ECO:0000256" key="9">
    <source>
        <dbReference type="SAM" id="Phobius"/>
    </source>
</evidence>
<keyword evidence="3 8" id="KW-0349">Heme</keyword>
<dbReference type="CDD" id="cd11041">
    <property type="entry name" value="CYP503A1-like"/>
    <property type="match status" value="1"/>
</dbReference>
<dbReference type="PRINTS" id="PR00463">
    <property type="entry name" value="EP450I"/>
</dbReference>
<dbReference type="Gene3D" id="1.10.630.10">
    <property type="entry name" value="Cytochrome P450"/>
    <property type="match status" value="1"/>
</dbReference>
<dbReference type="GO" id="GO:0005506">
    <property type="term" value="F:iron ion binding"/>
    <property type="evidence" value="ECO:0007669"/>
    <property type="project" value="InterPro"/>
</dbReference>
<feature type="binding site" description="axial binding residue" evidence="8">
    <location>
        <position position="523"/>
    </location>
    <ligand>
        <name>heme</name>
        <dbReference type="ChEBI" id="CHEBI:30413"/>
    </ligand>
    <ligandPart>
        <name>Fe</name>
        <dbReference type="ChEBI" id="CHEBI:18248"/>
    </ligandPart>
</feature>
<comment type="similarity">
    <text evidence="2">Belongs to the cytochrome P450 family.</text>
</comment>
<evidence type="ECO:0000313" key="10">
    <source>
        <dbReference type="EMBL" id="KAF7192020.1"/>
    </source>
</evidence>
<evidence type="ECO:0000256" key="7">
    <source>
        <dbReference type="ARBA" id="ARBA00023033"/>
    </source>
</evidence>
<evidence type="ECO:0000256" key="8">
    <source>
        <dbReference type="PIRSR" id="PIRSR602401-1"/>
    </source>
</evidence>
<dbReference type="GO" id="GO:0016705">
    <property type="term" value="F:oxidoreductase activity, acting on paired donors, with incorporation or reduction of molecular oxygen"/>
    <property type="evidence" value="ECO:0007669"/>
    <property type="project" value="InterPro"/>
</dbReference>
<dbReference type="AlphaFoldDB" id="A0A8H6VMD6"/>
<gene>
    <name evidence="10" type="ORF">HII31_06665</name>
</gene>
<comment type="caution">
    <text evidence="10">The sequence shown here is derived from an EMBL/GenBank/DDBJ whole genome shotgun (WGS) entry which is preliminary data.</text>
</comment>
<evidence type="ECO:0000313" key="11">
    <source>
        <dbReference type="Proteomes" id="UP000660729"/>
    </source>
</evidence>
<sequence length="589" mass="67572">MPWDFARARQYTRAYICDPNSCFSCTTTESPHEHFHAANHFSGEFSCCRQAQVTQARLNETMEALPMVSDQAALTLQATLGAVVLGIIWIFIVSDRPYSGIPLIQLGVDSKGWWRRFLGGPGKKEEFMYDSAKILEKGKQVTNGQVPFQVKTGSGYQVFLPNRYAEEFKSHPDLDFYEAQRRIFNTDHHGFDGLREGISPDQLMVDVIRQKLTQSLNLVTGDLIDETDHAVTLHLGHDSEWQTHRMKDVLLDMVARISTRIFAGIELCRHPEWLVVTKQYTTQTFLAGQALHRYPTILRPFVQWWLPECVELRREAKLARKIVGPVFARKLEERQAQASSDHKQKTTDSLTMMLDVAERRGIANYDAAAGQLLLSIAAIHSTTETVGRCLIRLCQYPDVVQPLRDEIITILKEEGWAKTTLYKLGLLDSFIKEVSRHFTFSNIAMGRVAKKRITFSDGTTIPKGSMVQVLNDGLWDSDFYENPKKFDPWRYLKMRERAGEHNKHQFVTTSADNMYFGHGKYACPGRFFAGNEIKIMLCMFLLRYDFRIQPSTTLPESLEFESIITLHPDFELQARRRKEEIDVVSPKRS</sequence>
<evidence type="ECO:0000256" key="3">
    <source>
        <dbReference type="ARBA" id="ARBA00022617"/>
    </source>
</evidence>
<evidence type="ECO:0000256" key="1">
    <source>
        <dbReference type="ARBA" id="ARBA00001971"/>
    </source>
</evidence>
<keyword evidence="11" id="KW-1185">Reference proteome</keyword>
<keyword evidence="4 8" id="KW-0479">Metal-binding</keyword>
<dbReference type="InterPro" id="IPR001128">
    <property type="entry name" value="Cyt_P450"/>
</dbReference>
<dbReference type="GO" id="GO:0004497">
    <property type="term" value="F:monooxygenase activity"/>
    <property type="evidence" value="ECO:0007669"/>
    <property type="project" value="UniProtKB-KW"/>
</dbReference>
<keyword evidence="9" id="KW-0812">Transmembrane</keyword>
<evidence type="ECO:0000256" key="4">
    <source>
        <dbReference type="ARBA" id="ARBA00022723"/>
    </source>
</evidence>
<keyword evidence="7 10" id="KW-0503">Monooxygenase</keyword>
<dbReference type="SUPFAM" id="SSF48264">
    <property type="entry name" value="Cytochrome P450"/>
    <property type="match status" value="1"/>
</dbReference>
<dbReference type="InterPro" id="IPR002401">
    <property type="entry name" value="Cyt_P450_E_grp-I"/>
</dbReference>
<keyword evidence="9" id="KW-1133">Transmembrane helix</keyword>
<accession>A0A8H6VMD6</accession>
<dbReference type="GO" id="GO:0020037">
    <property type="term" value="F:heme binding"/>
    <property type="evidence" value="ECO:0007669"/>
    <property type="project" value="InterPro"/>
</dbReference>
<name>A0A8H6VMD6_9PEZI</name>
<reference evidence="10" key="1">
    <citation type="submission" date="2020-04" db="EMBL/GenBank/DDBJ databases">
        <title>Draft genome resource of the tomato pathogen Pseudocercospora fuligena.</title>
        <authorList>
            <person name="Zaccaron A."/>
        </authorList>
    </citation>
    <scope>NUCLEOTIDE SEQUENCE</scope>
    <source>
        <strain evidence="10">PF001</strain>
    </source>
</reference>
<dbReference type="Pfam" id="PF00067">
    <property type="entry name" value="p450"/>
    <property type="match status" value="1"/>
</dbReference>
<evidence type="ECO:0000256" key="6">
    <source>
        <dbReference type="ARBA" id="ARBA00023004"/>
    </source>
</evidence>
<dbReference type="OrthoDB" id="1844152at2759"/>
<evidence type="ECO:0000256" key="2">
    <source>
        <dbReference type="ARBA" id="ARBA00010617"/>
    </source>
</evidence>
<comment type="cofactor">
    <cofactor evidence="1 8">
        <name>heme</name>
        <dbReference type="ChEBI" id="CHEBI:30413"/>
    </cofactor>
</comment>
<dbReference type="Proteomes" id="UP000660729">
    <property type="component" value="Unassembled WGS sequence"/>
</dbReference>